<dbReference type="Gene3D" id="3.30.360.20">
    <property type="entry name" value="RNA 3'-terminal phosphate cyclase, insert domain"/>
    <property type="match status" value="1"/>
</dbReference>
<protein>
    <submittedName>
        <fullName evidence="3">RNA 3'-terminal phosphate cyclase</fullName>
    </submittedName>
</protein>
<sequence length="463" mass="50244">VDLARLTDTDDKAHANRQHPNNPICMCNIPDMVQPPKMVQLDGRTGEGGGQLVRLAISLAAITGTPVRIENIRGKRCLTGGSRGGGTGGGALFLLFLISSLIISPGLKAQHTACIKTLVDATRAEVTGCSVGSKIVEFRAKLSPADLVNRKIQVKADSAASVLLVFQALLPFLLFAGDETGSPVTATIQGGTNVSFSLSFEYLDQVLLPSLERFGVKVERKLEYRGWSQGSRQIGSAKFKITPLPPGQSLTAPEWPSERGNVTKIDVSIIVPSALREPLKKAILFELGLVFPDVEASFVLDEDSKHDARMYTLLVAHTSKGLRFGRDWLYDRKSKNKSLDDLSTEIAQKVVDELDAEVRKGGLVDEYLQDQLIVFQALAERKSSIPGSNDTATSDRKCVERMDEPFGDGSTHTTTARWVTGQLLPNVKWIDNGRICEGVGWKSTSGDLGFIPTLEATHPHLSN</sequence>
<dbReference type="InterPro" id="IPR000228">
    <property type="entry name" value="RNA3'_term_phos_cyc"/>
</dbReference>
<dbReference type="InterPro" id="IPR036553">
    <property type="entry name" value="RPTC_insert"/>
</dbReference>
<dbReference type="SUPFAM" id="SSF55205">
    <property type="entry name" value="EPT/RTPC-like"/>
    <property type="match status" value="1"/>
</dbReference>
<evidence type="ECO:0000313" key="3">
    <source>
        <dbReference type="EMBL" id="TVY89766.1"/>
    </source>
</evidence>
<gene>
    <name evidence="3" type="ORF">LAWI1_G004295</name>
</gene>
<dbReference type="Proteomes" id="UP000315522">
    <property type="component" value="Unassembled WGS sequence"/>
</dbReference>
<reference evidence="3 4" key="1">
    <citation type="submission" date="2018-05" db="EMBL/GenBank/DDBJ databases">
        <title>Genome sequencing and assembly of the regulated plant pathogen Lachnellula willkommii and related sister species for the development of diagnostic species identification markers.</title>
        <authorList>
            <person name="Giroux E."/>
            <person name="Bilodeau G."/>
        </authorList>
    </citation>
    <scope>NUCLEOTIDE SEQUENCE [LARGE SCALE GENOMIC DNA]</scope>
    <source>
        <strain evidence="3 4">CBS 172.35</strain>
    </source>
</reference>
<evidence type="ECO:0000313" key="4">
    <source>
        <dbReference type="Proteomes" id="UP000315522"/>
    </source>
</evidence>
<feature type="non-terminal residue" evidence="3">
    <location>
        <position position="1"/>
    </location>
</feature>
<dbReference type="GO" id="GO:0003963">
    <property type="term" value="F:RNA-3'-phosphate cyclase activity"/>
    <property type="evidence" value="ECO:0007669"/>
    <property type="project" value="TreeGrafter"/>
</dbReference>
<dbReference type="AlphaFoldDB" id="A0A559M9X6"/>
<dbReference type="Pfam" id="PF01137">
    <property type="entry name" value="RTC"/>
    <property type="match status" value="1"/>
</dbReference>
<evidence type="ECO:0000256" key="1">
    <source>
        <dbReference type="SAM" id="MobiDB-lite"/>
    </source>
</evidence>
<feature type="domain" description="RNA 3'-terminal phosphate cyclase" evidence="2">
    <location>
        <begin position="46"/>
        <end position="388"/>
    </location>
</feature>
<name>A0A559M9X6_9HELO</name>
<dbReference type="PANTHER" id="PTHR11096:SF0">
    <property type="entry name" value="RNA 3'-TERMINAL PHOSPHATE CYCLASE"/>
    <property type="match status" value="1"/>
</dbReference>
<dbReference type="EMBL" id="QGML01001111">
    <property type="protein sequence ID" value="TVY89766.1"/>
    <property type="molecule type" value="Genomic_DNA"/>
</dbReference>
<feature type="compositionally biased region" description="Basic and acidic residues" evidence="1">
    <location>
        <begin position="1"/>
        <end position="14"/>
    </location>
</feature>
<dbReference type="GO" id="GO:0005634">
    <property type="term" value="C:nucleus"/>
    <property type="evidence" value="ECO:0007669"/>
    <property type="project" value="TreeGrafter"/>
</dbReference>
<proteinExistence type="predicted"/>
<dbReference type="Gene3D" id="3.65.10.20">
    <property type="entry name" value="RNA 3'-terminal phosphate cyclase domain"/>
    <property type="match status" value="1"/>
</dbReference>
<keyword evidence="4" id="KW-1185">Reference proteome</keyword>
<dbReference type="InterPro" id="IPR037136">
    <property type="entry name" value="RNA3'_phos_cyclase_dom_sf"/>
</dbReference>
<comment type="caution">
    <text evidence="3">The sequence shown here is derived from an EMBL/GenBank/DDBJ whole genome shotgun (WGS) entry which is preliminary data.</text>
</comment>
<dbReference type="PANTHER" id="PTHR11096">
    <property type="entry name" value="RNA 3' TERMINAL PHOSPHATE CYCLASE"/>
    <property type="match status" value="1"/>
</dbReference>
<dbReference type="InterPro" id="IPR023797">
    <property type="entry name" value="RNA3'_phos_cyclase_dom"/>
</dbReference>
<organism evidence="3 4">
    <name type="scientific">Lachnellula willkommii</name>
    <dbReference type="NCBI Taxonomy" id="215461"/>
    <lineage>
        <taxon>Eukaryota</taxon>
        <taxon>Fungi</taxon>
        <taxon>Dikarya</taxon>
        <taxon>Ascomycota</taxon>
        <taxon>Pezizomycotina</taxon>
        <taxon>Leotiomycetes</taxon>
        <taxon>Helotiales</taxon>
        <taxon>Lachnaceae</taxon>
        <taxon>Lachnellula</taxon>
    </lineage>
</organism>
<evidence type="ECO:0000259" key="2">
    <source>
        <dbReference type="Pfam" id="PF01137"/>
    </source>
</evidence>
<dbReference type="GO" id="GO:0006396">
    <property type="term" value="P:RNA processing"/>
    <property type="evidence" value="ECO:0007669"/>
    <property type="project" value="InterPro"/>
</dbReference>
<accession>A0A559M9X6</accession>
<feature type="region of interest" description="Disordered" evidence="1">
    <location>
        <begin position="1"/>
        <end position="20"/>
    </location>
</feature>
<dbReference type="InterPro" id="IPR013792">
    <property type="entry name" value="RNA3'P_cycl/enolpyr_Trfase_a/b"/>
</dbReference>